<dbReference type="EMBL" id="CABGGO010000001">
    <property type="protein sequence ID" value="VUS22593.1"/>
    <property type="molecule type" value="Genomic_DNA"/>
</dbReference>
<dbReference type="InterPro" id="IPR050315">
    <property type="entry name" value="FAD-oxidoreductase_2"/>
</dbReference>
<sequence>MSGQMNVDVLVVGSGAAGLSAAVTAALGGASVLVAEKESVIGGTSAWSGGWLWIPRNPLAREEGIEEEPDAPLAYLRHEMDGEPADARLLAYLQYGPEMIDFFRRRTAVQFLSGSKMPDFHASPGAALGGRSVTAQPFDGRLLGDWLHRLRPPLETISLAGMGIAGGTDMAHFFNATRSPRSALYATRRLLRHGWQRLRAGRGQHLVNGNALVARLLRSALDAGVNFQLNAPVERLLTDNNGVTGAIVRSDSGALEVRAGAVILACGGFPHDRQRLAEQVPHAASGYGHFSAAPPGNQGDGIRLGETVGGQFDHSLRHAMAWAPVSRVTLASGVQLPFPHLIERAKPGFIAVLPNGKRFTNEADSYHDFIAALLEATPPGDTPQAWLIADSRALRRYGLGHARPFPFTSEAWRRTGYLQTGETPEALAKACAMNPQQLTETIARFNDFVDQGEDKDFQRGASAYNRTQGDASRSSHPTLGKLSHAPFYAVRILPGSLGSFSGLITDENARVLNAQQQPIQGLFAVGNDMSSVMRGFYPSGGITLGPAMTFGYLVGKNLAENINKNNSVKAFHQGRQYA</sequence>
<dbReference type="InterPro" id="IPR027477">
    <property type="entry name" value="Succ_DH/fumarate_Rdtase_cat_sf"/>
</dbReference>
<evidence type="ECO:0000313" key="6">
    <source>
        <dbReference type="EMBL" id="VUS22593.1"/>
    </source>
</evidence>
<dbReference type="PANTHER" id="PTHR43400:SF10">
    <property type="entry name" value="3-OXOSTEROID 1-DEHYDROGENASE"/>
    <property type="match status" value="1"/>
</dbReference>
<dbReference type="InterPro" id="IPR003953">
    <property type="entry name" value="FAD-dep_OxRdtase_2_FAD-bd"/>
</dbReference>
<dbReference type="Gene3D" id="3.50.50.60">
    <property type="entry name" value="FAD/NAD(P)-binding domain"/>
    <property type="match status" value="2"/>
</dbReference>
<dbReference type="GO" id="GO:0008202">
    <property type="term" value="P:steroid metabolic process"/>
    <property type="evidence" value="ECO:0007669"/>
    <property type="project" value="UniProtKB-ARBA"/>
</dbReference>
<dbReference type="SUPFAM" id="SSF56425">
    <property type="entry name" value="Succinate dehydrogenase/fumarate reductase flavoprotein, catalytic domain"/>
    <property type="match status" value="1"/>
</dbReference>
<dbReference type="InterPro" id="IPR036188">
    <property type="entry name" value="FAD/NAD-bd_sf"/>
</dbReference>
<evidence type="ECO:0000259" key="5">
    <source>
        <dbReference type="Pfam" id="PF00890"/>
    </source>
</evidence>
<evidence type="ECO:0000313" key="7">
    <source>
        <dbReference type="Proteomes" id="UP000318567"/>
    </source>
</evidence>
<evidence type="ECO:0000256" key="4">
    <source>
        <dbReference type="ARBA" id="ARBA00023002"/>
    </source>
</evidence>
<evidence type="ECO:0000256" key="1">
    <source>
        <dbReference type="ARBA" id="ARBA00001974"/>
    </source>
</evidence>
<comment type="caution">
    <text evidence="6">The sequence shown here is derived from an EMBL/GenBank/DDBJ whole genome shotgun (WGS) entry which is preliminary data.</text>
</comment>
<keyword evidence="3" id="KW-0274">FAD</keyword>
<dbReference type="Pfam" id="PF00890">
    <property type="entry name" value="FAD_binding_2"/>
    <property type="match status" value="1"/>
</dbReference>
<dbReference type="PANTHER" id="PTHR43400">
    <property type="entry name" value="FUMARATE REDUCTASE"/>
    <property type="match status" value="1"/>
</dbReference>
<name>A0A9Q9S2P1_9ENTR</name>
<organism evidence="6 7">
    <name type="scientific">Klebsiella pasteurii</name>
    <dbReference type="NCBI Taxonomy" id="2587529"/>
    <lineage>
        <taxon>Bacteria</taxon>
        <taxon>Pseudomonadati</taxon>
        <taxon>Pseudomonadota</taxon>
        <taxon>Gammaproteobacteria</taxon>
        <taxon>Enterobacterales</taxon>
        <taxon>Enterobacteriaceae</taxon>
        <taxon>Klebsiella/Raoultella group</taxon>
        <taxon>Klebsiella</taxon>
    </lineage>
</organism>
<keyword evidence="2" id="KW-0285">Flavoprotein</keyword>
<proteinExistence type="predicted"/>
<protein>
    <submittedName>
        <fullName evidence="6">3-oxosteroid 1-dehydrogenase</fullName>
    </submittedName>
</protein>
<dbReference type="AlphaFoldDB" id="A0A9Q9S2P1"/>
<dbReference type="NCBIfam" id="NF004789">
    <property type="entry name" value="PRK06134.1"/>
    <property type="match status" value="1"/>
</dbReference>
<dbReference type="Proteomes" id="UP000318567">
    <property type="component" value="Unassembled WGS sequence"/>
</dbReference>
<gene>
    <name evidence="6" type="primary">kstD</name>
    <name evidence="6" type="ORF">SB6410_00203</name>
</gene>
<evidence type="ECO:0000256" key="3">
    <source>
        <dbReference type="ARBA" id="ARBA00022827"/>
    </source>
</evidence>
<dbReference type="PRINTS" id="PR00411">
    <property type="entry name" value="PNDRDTASEI"/>
</dbReference>
<reference evidence="6 7" key="1">
    <citation type="submission" date="2019-07" db="EMBL/GenBank/DDBJ databases">
        <authorList>
            <person name="Brisse S."/>
            <person name="Rodrigues C."/>
            <person name="Thorpe H."/>
        </authorList>
    </citation>
    <scope>NUCLEOTIDE SEQUENCE [LARGE SCALE GENOMIC DNA]</scope>
    <source>
        <strain evidence="6">SB6410</strain>
    </source>
</reference>
<comment type="cofactor">
    <cofactor evidence="1">
        <name>FAD</name>
        <dbReference type="ChEBI" id="CHEBI:57692"/>
    </cofactor>
</comment>
<evidence type="ECO:0000256" key="2">
    <source>
        <dbReference type="ARBA" id="ARBA00022630"/>
    </source>
</evidence>
<dbReference type="GO" id="GO:0016491">
    <property type="term" value="F:oxidoreductase activity"/>
    <property type="evidence" value="ECO:0007669"/>
    <property type="project" value="UniProtKB-KW"/>
</dbReference>
<dbReference type="SUPFAM" id="SSF51905">
    <property type="entry name" value="FAD/NAD(P)-binding domain"/>
    <property type="match status" value="1"/>
</dbReference>
<dbReference type="RefSeq" id="WP_142444839.1">
    <property type="nucleotide sequence ID" value="NZ_CABGGO010000001.1"/>
</dbReference>
<accession>A0A9Q9S2P1</accession>
<keyword evidence="4" id="KW-0560">Oxidoreductase</keyword>
<feature type="domain" description="FAD-dependent oxidoreductase 2 FAD-binding" evidence="5">
    <location>
        <begin position="8"/>
        <end position="544"/>
    </location>
</feature>